<keyword evidence="1" id="KW-0472">Membrane</keyword>
<dbReference type="GeneID" id="85470200"/>
<evidence type="ECO:0000313" key="4">
    <source>
        <dbReference type="Proteomes" id="UP001243989"/>
    </source>
</evidence>
<evidence type="ECO:0000313" key="3">
    <source>
        <dbReference type="EMBL" id="KAK1624747.1"/>
    </source>
</evidence>
<dbReference type="InterPro" id="IPR029058">
    <property type="entry name" value="AB_hydrolase_fold"/>
</dbReference>
<evidence type="ECO:0000259" key="2">
    <source>
        <dbReference type="Pfam" id="PF00975"/>
    </source>
</evidence>
<dbReference type="RefSeq" id="XP_060440742.1">
    <property type="nucleotide sequence ID" value="XM_060585338.1"/>
</dbReference>
<organism evidence="3 4">
    <name type="scientific">Colletotrichum phormii</name>
    <dbReference type="NCBI Taxonomy" id="359342"/>
    <lineage>
        <taxon>Eukaryota</taxon>
        <taxon>Fungi</taxon>
        <taxon>Dikarya</taxon>
        <taxon>Ascomycota</taxon>
        <taxon>Pezizomycotina</taxon>
        <taxon>Sordariomycetes</taxon>
        <taxon>Hypocreomycetidae</taxon>
        <taxon>Glomerellales</taxon>
        <taxon>Glomerellaceae</taxon>
        <taxon>Colletotrichum</taxon>
        <taxon>Colletotrichum acutatum species complex</taxon>
    </lineage>
</organism>
<keyword evidence="1" id="KW-0812">Transmembrane</keyword>
<dbReference type="SUPFAM" id="SSF53474">
    <property type="entry name" value="alpha/beta-Hydrolases"/>
    <property type="match status" value="1"/>
</dbReference>
<dbReference type="InterPro" id="IPR001031">
    <property type="entry name" value="Thioesterase"/>
</dbReference>
<dbReference type="EMBL" id="JAHMHQ010000023">
    <property type="protein sequence ID" value="KAK1624747.1"/>
    <property type="molecule type" value="Genomic_DNA"/>
</dbReference>
<dbReference type="Gene3D" id="3.40.50.1820">
    <property type="entry name" value="alpha/beta hydrolase"/>
    <property type="match status" value="1"/>
</dbReference>
<keyword evidence="4" id="KW-1185">Reference proteome</keyword>
<feature type="transmembrane region" description="Helical" evidence="1">
    <location>
        <begin position="71"/>
        <end position="99"/>
    </location>
</feature>
<keyword evidence="1" id="KW-1133">Transmembrane helix</keyword>
<dbReference type="Pfam" id="PF00975">
    <property type="entry name" value="Thioesterase"/>
    <property type="match status" value="1"/>
</dbReference>
<name>A0AAI9ZHM7_9PEZI</name>
<accession>A0AAI9ZHM7</accession>
<reference evidence="3" key="1">
    <citation type="submission" date="2021-06" db="EMBL/GenBank/DDBJ databases">
        <title>Comparative genomics, transcriptomics and evolutionary studies reveal genomic signatures of adaptation to plant cell wall in hemibiotrophic fungi.</title>
        <authorList>
            <consortium name="DOE Joint Genome Institute"/>
            <person name="Baroncelli R."/>
            <person name="Diaz J.F."/>
            <person name="Benocci T."/>
            <person name="Peng M."/>
            <person name="Battaglia E."/>
            <person name="Haridas S."/>
            <person name="Andreopoulos W."/>
            <person name="Labutti K."/>
            <person name="Pangilinan J."/>
            <person name="Floch G.L."/>
            <person name="Makela M.R."/>
            <person name="Henrissat B."/>
            <person name="Grigoriev I.V."/>
            <person name="Crouch J.A."/>
            <person name="De Vries R.P."/>
            <person name="Sukno S.A."/>
            <person name="Thon M.R."/>
        </authorList>
    </citation>
    <scope>NUCLEOTIDE SEQUENCE</scope>
    <source>
        <strain evidence="3">CBS 102054</strain>
    </source>
</reference>
<proteinExistence type="predicted"/>
<keyword evidence="3" id="KW-0378">Hydrolase</keyword>
<feature type="domain" description="Thioesterase" evidence="2">
    <location>
        <begin position="22"/>
        <end position="125"/>
    </location>
</feature>
<evidence type="ECO:0000256" key="1">
    <source>
        <dbReference type="SAM" id="Phobius"/>
    </source>
</evidence>
<protein>
    <submittedName>
        <fullName evidence="3">Alpha/Beta hydrolase protein</fullName>
    </submittedName>
</protein>
<dbReference type="GO" id="GO:0016787">
    <property type="term" value="F:hydrolase activity"/>
    <property type="evidence" value="ECO:0007669"/>
    <property type="project" value="UniProtKB-KW"/>
</dbReference>
<comment type="caution">
    <text evidence="3">The sequence shown here is derived from an EMBL/GenBank/DDBJ whole genome shotgun (WGS) entry which is preliminary data.</text>
</comment>
<dbReference type="Proteomes" id="UP001243989">
    <property type="component" value="Unassembled WGS sequence"/>
</dbReference>
<dbReference type="AlphaFoldDB" id="A0AAI9ZHM7"/>
<sequence length="335" mass="37490">MHEQNPLQVQFTSPNQRERRLPLVLIHDGGGTSFTYFLLDSLHRDVWAIHNPHYHTGEVWPGGMVEMARHYIGLMLMAGLSGPILLGGWSLGGLLALTISQILAKRPRSKVSVAGLLLVDSPHHTPWSELAVPTSKPDLGKVPELVQRSFDNCQGLLDTWKLLPWDRPTCGGKSVYVTVADEKFHLRSNEVIYKPARGQWRTMETRTFDGIHMLSRQPISPPPAVLIKCVQHVPAQGSANDPYQVDLLRDEPLLGWEGHHLEFIKAVIEADAHHYNIFQFPNITQITKQLNEGLEILDSLRVLEPEIKGNAQACCHDFSVGKQQSGEISTALQKN</sequence>
<gene>
    <name evidence="3" type="ORF">BDP81DRAFT_329684</name>
</gene>